<accession>N1VV37</accession>
<dbReference type="Proteomes" id="UP000012227">
    <property type="component" value="Unassembled WGS sequence"/>
</dbReference>
<sequence>MEKLRNTISELNVNHSGRKVCISFNLKDGKTLNLSEFVDHNIASWLHNSLLQTHTKDEDVLNYSIIFV</sequence>
<name>N1VV37_9LEPT</name>
<organism evidence="1 2">
    <name type="scientific">Leptospira vanthielii serovar Holland str. Waz Holland = ATCC 700522</name>
    <dbReference type="NCBI Taxonomy" id="1218591"/>
    <lineage>
        <taxon>Bacteria</taxon>
        <taxon>Pseudomonadati</taxon>
        <taxon>Spirochaetota</taxon>
        <taxon>Spirochaetia</taxon>
        <taxon>Leptospirales</taxon>
        <taxon>Leptospiraceae</taxon>
        <taxon>Leptospira</taxon>
    </lineage>
</organism>
<comment type="caution">
    <text evidence="1">The sequence shown here is derived from an EMBL/GenBank/DDBJ whole genome shotgun (WGS) entry which is preliminary data.</text>
</comment>
<proteinExistence type="predicted"/>
<evidence type="ECO:0000313" key="1">
    <source>
        <dbReference type="EMBL" id="EMY67804.1"/>
    </source>
</evidence>
<gene>
    <name evidence="1" type="ORF">LEP1GSC199_0113</name>
</gene>
<reference evidence="1 2" key="1">
    <citation type="submission" date="2013-03" db="EMBL/GenBank/DDBJ databases">
        <authorList>
            <person name="Harkins D.M."/>
            <person name="Durkin A.S."/>
            <person name="Brinkac L.M."/>
            <person name="Haft D.H."/>
            <person name="Selengut J.D."/>
            <person name="Sanka R."/>
            <person name="DePew J."/>
            <person name="Purushe J."/>
            <person name="Galloway R.L."/>
            <person name="Vinetz J.M."/>
            <person name="Sutton G.G."/>
            <person name="Nierman W.C."/>
            <person name="Fouts D.E."/>
        </authorList>
    </citation>
    <scope>NUCLEOTIDE SEQUENCE [LARGE SCALE GENOMIC DNA]</scope>
    <source>
        <strain evidence="1 2">Waz Holland</strain>
    </source>
</reference>
<protein>
    <submittedName>
        <fullName evidence="1">Uncharacterized protein</fullName>
    </submittedName>
</protein>
<evidence type="ECO:0000313" key="2">
    <source>
        <dbReference type="Proteomes" id="UP000012227"/>
    </source>
</evidence>
<dbReference type="AlphaFoldDB" id="N1VV37"/>
<dbReference type="EMBL" id="AOGY02000083">
    <property type="protein sequence ID" value="EMY67804.1"/>
    <property type="molecule type" value="Genomic_DNA"/>
</dbReference>
<dbReference type="STRING" id="1218591.LEP1GSC199_0113"/>